<dbReference type="Gene3D" id="2.60.120.1060">
    <property type="entry name" value="NPCBM/NEW2 domain"/>
    <property type="match status" value="1"/>
</dbReference>
<protein>
    <submittedName>
        <fullName evidence="2">Glycosyl hydrolase family 98 putative carbohydrate binding module</fullName>
    </submittedName>
</protein>
<dbReference type="InterPro" id="IPR038637">
    <property type="entry name" value="NPCBM_sf"/>
</dbReference>
<dbReference type="GO" id="GO:0016787">
    <property type="term" value="F:hydrolase activity"/>
    <property type="evidence" value="ECO:0007669"/>
    <property type="project" value="UniProtKB-KW"/>
</dbReference>
<dbReference type="AlphaFoldDB" id="A0A0L6JQI7"/>
<sequence>MRKKFVIPLILILCVIINNSFLYALSDKKPAIPVINSPANNTVIDKSKVTIAWNDPYIQKPHYIWLVQEPENIIILKKIEIKKGVNKYTVPSSFLKPGIKYRYKVGALVSKNNIYYSTISYFKTAQPPEITNPESEGKIDIFDAVLKWEPVNPNENYVLRLADDSSGKIILNNISFQNVAEYKLLPENLSYGKKYRYVIGVKDSYKNISWSNVRKFTVNEKKKPPVFISDIVDKTQYQDNTSMVFDMNYNKEPIKICHINYKNSILMKPGTILTVPLNGKYETFSSVIGLEESVYLYGGSVTFKVSGDGRSLFESQVIKNEPSKFFHAMPRKIDIDVKGVKELTLEVRDAGDGSDYDFGIWACPVVYESKPNVKYSTAGYSLGDGEKGITLYSNFPESVYDHHINDQKVCVLFRRNGIIGKNNIIADHLNVSTKQKPLYFGVFLHNKSQKDAFLKVTNKGASSMPVNSSMFMLDALRAYTQSVQTSTTLKAGEYYYLFNHPSLVLSPQGQELNDFVNAIARFETDQILEVTICLVEDPSIFDTPALIDTYPEVPFDGYTRTYRGTAENNPVVNFSLNATINDTDIDSSPIIVTYPVYNAQENKWNPESVNFPGWFTNITSDKIDGAIVSDMFSFKEILNNTNIIISPTNRYPENGPYLSNLGNWGIRYKERIHIKNNTDKTRIIKYYLGNVIANNNYLDVLAYTPSGEPIMGMDPKELSPNKELLKLVQETKVPPFGEKNIDFEYIFPNNSSGGIYHTLLQQEAK</sequence>
<dbReference type="Proteomes" id="UP000036923">
    <property type="component" value="Unassembled WGS sequence"/>
</dbReference>
<keyword evidence="3" id="KW-1185">Reference proteome</keyword>
<dbReference type="SUPFAM" id="SSF49785">
    <property type="entry name" value="Galactose-binding domain-like"/>
    <property type="match status" value="1"/>
</dbReference>
<evidence type="ECO:0000313" key="2">
    <source>
        <dbReference type="EMBL" id="KNY27955.1"/>
    </source>
</evidence>
<dbReference type="Pfam" id="PF08305">
    <property type="entry name" value="NPCBM"/>
    <property type="match status" value="1"/>
</dbReference>
<dbReference type="InterPro" id="IPR013783">
    <property type="entry name" value="Ig-like_fold"/>
</dbReference>
<dbReference type="OrthoDB" id="9762066at2"/>
<dbReference type="SUPFAM" id="SSF49265">
    <property type="entry name" value="Fibronectin type III"/>
    <property type="match status" value="1"/>
</dbReference>
<dbReference type="InterPro" id="IPR008979">
    <property type="entry name" value="Galactose-bd-like_sf"/>
</dbReference>
<dbReference type="STRING" id="398512.Bccel_3226"/>
<accession>A0A0L6JQI7</accession>
<dbReference type="InterPro" id="IPR036116">
    <property type="entry name" value="FN3_sf"/>
</dbReference>
<keyword evidence="2" id="KW-0378">Hydrolase</keyword>
<organism evidence="2 3">
    <name type="scientific">Pseudobacteroides cellulosolvens ATCC 35603 = DSM 2933</name>
    <dbReference type="NCBI Taxonomy" id="398512"/>
    <lineage>
        <taxon>Bacteria</taxon>
        <taxon>Bacillati</taxon>
        <taxon>Bacillota</taxon>
        <taxon>Clostridia</taxon>
        <taxon>Eubacteriales</taxon>
        <taxon>Oscillospiraceae</taxon>
        <taxon>Pseudobacteroides</taxon>
    </lineage>
</organism>
<comment type="caution">
    <text evidence="2">The sequence shown here is derived from an EMBL/GenBank/DDBJ whole genome shotgun (WGS) entry which is preliminary data.</text>
</comment>
<dbReference type="RefSeq" id="WP_036938986.1">
    <property type="nucleotide sequence ID" value="NZ_JQKC01000008.1"/>
</dbReference>
<reference evidence="3" key="1">
    <citation type="submission" date="2015-07" db="EMBL/GenBank/DDBJ databases">
        <title>Near-Complete Genome Sequence of the Cellulolytic Bacterium Bacteroides (Pseudobacteroides) cellulosolvens ATCC 35603.</title>
        <authorList>
            <person name="Dassa B."/>
            <person name="Utturkar S.M."/>
            <person name="Klingeman D.M."/>
            <person name="Hurt R.A."/>
            <person name="Keller M."/>
            <person name="Xu J."/>
            <person name="Reddy Y.H.K."/>
            <person name="Borovok I."/>
            <person name="Grinberg I.R."/>
            <person name="Lamed R."/>
            <person name="Zhivin O."/>
            <person name="Bayer E.A."/>
            <person name="Brown S.D."/>
        </authorList>
    </citation>
    <scope>NUCLEOTIDE SEQUENCE [LARGE SCALE GENOMIC DNA]</scope>
    <source>
        <strain evidence="3">DSM 2933</strain>
    </source>
</reference>
<gene>
    <name evidence="2" type="ORF">Bccel_3226</name>
</gene>
<dbReference type="SMART" id="SM00776">
    <property type="entry name" value="NPCBM"/>
    <property type="match status" value="1"/>
</dbReference>
<name>A0A0L6JQI7_9FIRM</name>
<feature type="domain" description="Glycosyl hydrolase family 98 putative carbohydrate-binding module" evidence="1">
    <location>
        <begin position="222"/>
        <end position="368"/>
    </location>
</feature>
<dbReference type="EMBL" id="LGTC01000001">
    <property type="protein sequence ID" value="KNY27955.1"/>
    <property type="molecule type" value="Genomic_DNA"/>
</dbReference>
<proteinExistence type="predicted"/>
<evidence type="ECO:0000259" key="1">
    <source>
        <dbReference type="SMART" id="SM00776"/>
    </source>
</evidence>
<dbReference type="Gene3D" id="2.60.40.10">
    <property type="entry name" value="Immunoglobulins"/>
    <property type="match status" value="1"/>
</dbReference>
<evidence type="ECO:0000313" key="3">
    <source>
        <dbReference type="Proteomes" id="UP000036923"/>
    </source>
</evidence>
<dbReference type="InterPro" id="IPR013222">
    <property type="entry name" value="Glyco_hyd_98_carb-bd"/>
</dbReference>